<sequence length="197" mass="20188">MTAADGAVRVGRLTAAELPGAAPGLGAVLADAVEDGASVGFLAPLDAVRAAAWWSGLGPDLASGALALWCAREGERIVGTVQLRCETAANGSHRGEIAKLIVHRDARGRGLARRLLGTAEEHARAAGRRLLLLDTQTGSAAERLYRSTGWTPLGTVPGYAADPSGALRPTTFFHKDLGCRKDPGPAPGSPGAARLSP</sequence>
<dbReference type="Proteomes" id="UP001501147">
    <property type="component" value="Unassembled WGS sequence"/>
</dbReference>
<dbReference type="SUPFAM" id="SSF55729">
    <property type="entry name" value="Acyl-CoA N-acyltransferases (Nat)"/>
    <property type="match status" value="1"/>
</dbReference>
<reference evidence="6" key="1">
    <citation type="journal article" date="2019" name="Int. J. Syst. Evol. Microbiol.">
        <title>The Global Catalogue of Microorganisms (GCM) 10K type strain sequencing project: providing services to taxonomists for standard genome sequencing and annotation.</title>
        <authorList>
            <consortium name="The Broad Institute Genomics Platform"/>
            <consortium name="The Broad Institute Genome Sequencing Center for Infectious Disease"/>
            <person name="Wu L."/>
            <person name="Ma J."/>
        </authorList>
    </citation>
    <scope>NUCLEOTIDE SEQUENCE [LARGE SCALE GENOMIC DNA]</scope>
    <source>
        <strain evidence="6">JCM 18324</strain>
    </source>
</reference>
<dbReference type="InterPro" id="IPR000182">
    <property type="entry name" value="GNAT_dom"/>
</dbReference>
<comment type="caution">
    <text evidence="5">The sequence shown here is derived from an EMBL/GenBank/DDBJ whole genome shotgun (WGS) entry which is preliminary data.</text>
</comment>
<dbReference type="InterPro" id="IPR016181">
    <property type="entry name" value="Acyl_CoA_acyltransferase"/>
</dbReference>
<accession>A0ABP9BDA1</accession>
<evidence type="ECO:0000259" key="4">
    <source>
        <dbReference type="PROSITE" id="PS51186"/>
    </source>
</evidence>
<feature type="domain" description="N-acetyltransferase" evidence="4">
    <location>
        <begin position="8"/>
        <end position="178"/>
    </location>
</feature>
<keyword evidence="2" id="KW-0012">Acyltransferase</keyword>
<evidence type="ECO:0000313" key="5">
    <source>
        <dbReference type="EMBL" id="GAA4793959.1"/>
    </source>
</evidence>
<evidence type="ECO:0000256" key="3">
    <source>
        <dbReference type="SAM" id="MobiDB-lite"/>
    </source>
</evidence>
<organism evidence="5 6">
    <name type="scientific">Streptomyces sanyensis</name>
    <dbReference type="NCBI Taxonomy" id="568869"/>
    <lineage>
        <taxon>Bacteria</taxon>
        <taxon>Bacillati</taxon>
        <taxon>Actinomycetota</taxon>
        <taxon>Actinomycetes</taxon>
        <taxon>Kitasatosporales</taxon>
        <taxon>Streptomycetaceae</taxon>
        <taxon>Streptomyces</taxon>
    </lineage>
</organism>
<dbReference type="PANTHER" id="PTHR43877">
    <property type="entry name" value="AMINOALKYLPHOSPHONATE N-ACETYLTRANSFERASE-RELATED-RELATED"/>
    <property type="match status" value="1"/>
</dbReference>
<dbReference type="RefSeq" id="WP_425588722.1">
    <property type="nucleotide sequence ID" value="NZ_BAABJV010000023.1"/>
</dbReference>
<proteinExistence type="predicted"/>
<evidence type="ECO:0000256" key="1">
    <source>
        <dbReference type="ARBA" id="ARBA00022679"/>
    </source>
</evidence>
<keyword evidence="6" id="KW-1185">Reference proteome</keyword>
<protein>
    <submittedName>
        <fullName evidence="5">GNAT family N-acetyltransferase</fullName>
    </submittedName>
</protein>
<name>A0ABP9BDA1_9ACTN</name>
<evidence type="ECO:0000256" key="2">
    <source>
        <dbReference type="ARBA" id="ARBA00023315"/>
    </source>
</evidence>
<dbReference type="Pfam" id="PF00583">
    <property type="entry name" value="Acetyltransf_1"/>
    <property type="match status" value="1"/>
</dbReference>
<gene>
    <name evidence="5" type="ORF">GCM10023329_53100</name>
</gene>
<dbReference type="EMBL" id="BAABJV010000023">
    <property type="protein sequence ID" value="GAA4793959.1"/>
    <property type="molecule type" value="Genomic_DNA"/>
</dbReference>
<feature type="region of interest" description="Disordered" evidence="3">
    <location>
        <begin position="175"/>
        <end position="197"/>
    </location>
</feature>
<dbReference type="PROSITE" id="PS51186">
    <property type="entry name" value="GNAT"/>
    <property type="match status" value="1"/>
</dbReference>
<dbReference type="CDD" id="cd04301">
    <property type="entry name" value="NAT_SF"/>
    <property type="match status" value="1"/>
</dbReference>
<dbReference type="PANTHER" id="PTHR43877:SF2">
    <property type="entry name" value="AMINOALKYLPHOSPHONATE N-ACETYLTRANSFERASE-RELATED"/>
    <property type="match status" value="1"/>
</dbReference>
<keyword evidence="1" id="KW-0808">Transferase</keyword>
<evidence type="ECO:0000313" key="6">
    <source>
        <dbReference type="Proteomes" id="UP001501147"/>
    </source>
</evidence>
<dbReference type="InterPro" id="IPR050832">
    <property type="entry name" value="Bact_Acetyltransf"/>
</dbReference>
<dbReference type="Gene3D" id="3.40.630.30">
    <property type="match status" value="1"/>
</dbReference>